<dbReference type="Proteomes" id="UP000204602">
    <property type="component" value="Segment"/>
</dbReference>
<protein>
    <submittedName>
        <fullName evidence="1">Uncharacterized protein</fullName>
    </submittedName>
</protein>
<name>A0A0K2CZW1_9CAUD</name>
<gene>
    <name evidence="1" type="ORF">TSARBOMBA_261</name>
</gene>
<organism evidence="1 2">
    <name type="scientific">Bacillus phage TsarBomba</name>
    <dbReference type="NCBI Taxonomy" id="1690456"/>
    <lineage>
        <taxon>Viruses</taxon>
        <taxon>Duplodnaviria</taxon>
        <taxon>Heunggongvirae</taxon>
        <taxon>Uroviricota</taxon>
        <taxon>Caudoviricetes</taxon>
        <taxon>Herelleviridae</taxon>
        <taxon>Bastillevirinae</taxon>
        <taxon>Tsarbombavirus</taxon>
        <taxon>Tsarbombavirus tsarbomba</taxon>
    </lineage>
</organism>
<reference evidence="1 2" key="1">
    <citation type="journal article" date="2015" name="Genome Announc.">
        <title>Complete Genome Sequence of Bacillus cereus Group Phage TsarBomba.</title>
        <authorList>
            <person name="Erill I."/>
            <person name="Caruso S.M."/>
        </authorList>
    </citation>
    <scope>NUCLEOTIDE SEQUENCE [LARGE SCALE GENOMIC DNA]</scope>
</reference>
<proteinExistence type="predicted"/>
<dbReference type="OrthoDB" id="32345at10239"/>
<evidence type="ECO:0000313" key="2">
    <source>
        <dbReference type="Proteomes" id="UP000204602"/>
    </source>
</evidence>
<dbReference type="GeneID" id="26633310"/>
<evidence type="ECO:0000313" key="1">
    <source>
        <dbReference type="EMBL" id="ALA13104.1"/>
    </source>
</evidence>
<keyword evidence="2" id="KW-1185">Reference proteome</keyword>
<sequence>MYIMKIINSIGQIVNGEGSDTTVKFVRKYQDTEGKWKGYEFETSDMIAFQVFNENGKMTSEYVSDIFRLEIAENYALVLIGSHDEYFVMEDVDYAFDTEKLVEYVNLHESEIPDYQKEYEEWEEEEGDY</sequence>
<dbReference type="RefSeq" id="YP_009207076.1">
    <property type="nucleotide sequence ID" value="NC_028890.1"/>
</dbReference>
<dbReference type="EMBL" id="KT224359">
    <property type="protein sequence ID" value="ALA13104.1"/>
    <property type="molecule type" value="Genomic_DNA"/>
</dbReference>
<dbReference type="KEGG" id="vg:26633310"/>
<accession>A0A0K2CZW1</accession>